<feature type="transmembrane region" description="Helical" evidence="9">
    <location>
        <begin position="168"/>
        <end position="188"/>
    </location>
</feature>
<dbReference type="SUPFAM" id="SSF81321">
    <property type="entry name" value="Family A G protein-coupled receptor-like"/>
    <property type="match status" value="1"/>
</dbReference>
<keyword evidence="7" id="KW-0675">Receptor</keyword>
<evidence type="ECO:0000256" key="6">
    <source>
        <dbReference type="ARBA" id="ARBA00023136"/>
    </source>
</evidence>
<gene>
    <name evidence="11" type="ORF">ACJMK2_006224</name>
</gene>
<dbReference type="GO" id="GO:0016020">
    <property type="term" value="C:membrane"/>
    <property type="evidence" value="ECO:0007669"/>
    <property type="project" value="UniProtKB-SubCell"/>
</dbReference>
<feature type="transmembrane region" description="Helical" evidence="9">
    <location>
        <begin position="90"/>
        <end position="110"/>
    </location>
</feature>
<comment type="caution">
    <text evidence="11">The sequence shown here is derived from an EMBL/GenBank/DDBJ whole genome shotgun (WGS) entry which is preliminary data.</text>
</comment>
<evidence type="ECO:0000256" key="9">
    <source>
        <dbReference type="SAM" id="Phobius"/>
    </source>
</evidence>
<dbReference type="GO" id="GO:0004930">
    <property type="term" value="F:G protein-coupled receptor activity"/>
    <property type="evidence" value="ECO:0007669"/>
    <property type="project" value="UniProtKB-KW"/>
</dbReference>
<dbReference type="PANTHER" id="PTHR24235">
    <property type="entry name" value="NEUROPEPTIDE Y RECEPTOR"/>
    <property type="match status" value="1"/>
</dbReference>
<evidence type="ECO:0000313" key="12">
    <source>
        <dbReference type="Proteomes" id="UP001634394"/>
    </source>
</evidence>
<name>A0ABD3VSQ9_SINWO</name>
<dbReference type="PRINTS" id="PR01012">
    <property type="entry name" value="NRPEPTIDEYR"/>
</dbReference>
<comment type="similarity">
    <text evidence="2">Belongs to the G-protein coupled receptor 1 family.</text>
</comment>
<dbReference type="InterPro" id="IPR000276">
    <property type="entry name" value="GPCR_Rhodpsn"/>
</dbReference>
<dbReference type="PANTHER" id="PTHR24235:SF29">
    <property type="entry name" value="GH23382P"/>
    <property type="match status" value="1"/>
</dbReference>
<dbReference type="SMART" id="SM01381">
    <property type="entry name" value="7TM_GPCR_Srsx"/>
    <property type="match status" value="1"/>
</dbReference>
<organism evidence="11 12">
    <name type="scientific">Sinanodonta woodiana</name>
    <name type="common">Chinese pond mussel</name>
    <name type="synonym">Anodonta woodiana</name>
    <dbReference type="NCBI Taxonomy" id="1069815"/>
    <lineage>
        <taxon>Eukaryota</taxon>
        <taxon>Metazoa</taxon>
        <taxon>Spiralia</taxon>
        <taxon>Lophotrochozoa</taxon>
        <taxon>Mollusca</taxon>
        <taxon>Bivalvia</taxon>
        <taxon>Autobranchia</taxon>
        <taxon>Heteroconchia</taxon>
        <taxon>Palaeoheterodonta</taxon>
        <taxon>Unionida</taxon>
        <taxon>Unionoidea</taxon>
        <taxon>Unionidae</taxon>
        <taxon>Unioninae</taxon>
        <taxon>Sinanodonta</taxon>
    </lineage>
</organism>
<feature type="transmembrane region" description="Helical" evidence="9">
    <location>
        <begin position="218"/>
        <end position="239"/>
    </location>
</feature>
<reference evidence="11 12" key="1">
    <citation type="submission" date="2024-11" db="EMBL/GenBank/DDBJ databases">
        <title>Chromosome-level genome assembly of the freshwater bivalve Anodonta woodiana.</title>
        <authorList>
            <person name="Chen X."/>
        </authorList>
    </citation>
    <scope>NUCLEOTIDE SEQUENCE [LARGE SCALE GENOMIC DNA]</scope>
    <source>
        <strain evidence="11">MN2024</strain>
        <tissue evidence="11">Gills</tissue>
    </source>
</reference>
<dbReference type="Proteomes" id="UP001634394">
    <property type="component" value="Unassembled WGS sequence"/>
</dbReference>
<evidence type="ECO:0000256" key="8">
    <source>
        <dbReference type="ARBA" id="ARBA00023224"/>
    </source>
</evidence>
<keyword evidence="4 9" id="KW-1133">Transmembrane helix</keyword>
<comment type="subcellular location">
    <subcellularLocation>
        <location evidence="1">Membrane</location>
        <topology evidence="1">Multi-pass membrane protein</topology>
    </subcellularLocation>
</comment>
<evidence type="ECO:0000259" key="10">
    <source>
        <dbReference type="PROSITE" id="PS50262"/>
    </source>
</evidence>
<feature type="transmembrane region" description="Helical" evidence="9">
    <location>
        <begin position="273"/>
        <end position="294"/>
    </location>
</feature>
<dbReference type="PROSITE" id="PS50262">
    <property type="entry name" value="G_PROTEIN_RECEP_F1_2"/>
    <property type="match status" value="1"/>
</dbReference>
<dbReference type="InterPro" id="IPR000611">
    <property type="entry name" value="NPY_rcpt"/>
</dbReference>
<sequence>MAFMDELERLLQKGFNTTGHSSLSAFFQFENDTHQNLSNTQLLEERQWVLWDVVLIVAYASLIIISVFGNTLVCHVVIKNKRMHTVTNFFIANLAVSDLLLTVLNVPFNIARNLLDEWPFGDVMCRLMNFSLMVSVYISTFTLMGIALDRQQVLLYPLSPRMSKPIGLVVLGLIWLIAIGLSLPFGLYNTVQEVDLLLTKAKRCASDFPEPNEKWEQYLTVITIFLQYVFPLTVIAVTYGRIVRKLWVRTHVGAVTENQQATQQKAKRKSIKMLITVVIVFALCWMPLNLYHILTDFHPNPQVFHYNSTVFFICHWIAISSTCYNPFVYCWLNEAFRTEVKSRFRCCLVRSKKVHPGIEIDGMLFRSDRAFRSRRLKSFLTSSSTAKYSSCVGRGLDANARKSEMEVLCQDNADITRDTNSPESETSLSYITLTANHNNAELPDVTLDPLGVVELPPKQCSGEERRERLRVSFKI</sequence>
<dbReference type="Gene3D" id="1.20.1070.10">
    <property type="entry name" value="Rhodopsin 7-helix transmembrane proteins"/>
    <property type="match status" value="1"/>
</dbReference>
<evidence type="ECO:0000313" key="11">
    <source>
        <dbReference type="EMBL" id="KAL3864552.1"/>
    </source>
</evidence>
<evidence type="ECO:0000256" key="7">
    <source>
        <dbReference type="ARBA" id="ARBA00023170"/>
    </source>
</evidence>
<proteinExistence type="inferred from homology"/>
<dbReference type="PRINTS" id="PR00237">
    <property type="entry name" value="GPCRRHODOPSN"/>
</dbReference>
<evidence type="ECO:0000256" key="2">
    <source>
        <dbReference type="ARBA" id="ARBA00010663"/>
    </source>
</evidence>
<dbReference type="Pfam" id="PF00001">
    <property type="entry name" value="7tm_1"/>
    <property type="match status" value="1"/>
</dbReference>
<keyword evidence="5" id="KW-0297">G-protein coupled receptor</keyword>
<evidence type="ECO:0000256" key="5">
    <source>
        <dbReference type="ARBA" id="ARBA00023040"/>
    </source>
</evidence>
<feature type="transmembrane region" description="Helical" evidence="9">
    <location>
        <begin position="306"/>
        <end position="332"/>
    </location>
</feature>
<accession>A0ABD3VSQ9</accession>
<dbReference type="AlphaFoldDB" id="A0ABD3VSQ9"/>
<keyword evidence="12" id="KW-1185">Reference proteome</keyword>
<protein>
    <recommendedName>
        <fullName evidence="10">G-protein coupled receptors family 1 profile domain-containing protein</fullName>
    </recommendedName>
</protein>
<feature type="transmembrane region" description="Helical" evidence="9">
    <location>
        <begin position="48"/>
        <end position="78"/>
    </location>
</feature>
<evidence type="ECO:0000256" key="1">
    <source>
        <dbReference type="ARBA" id="ARBA00004141"/>
    </source>
</evidence>
<keyword evidence="8" id="KW-0807">Transducer</keyword>
<dbReference type="InterPro" id="IPR017452">
    <property type="entry name" value="GPCR_Rhodpsn_7TM"/>
</dbReference>
<dbReference type="FunFam" id="1.20.1070.10:FF:000291">
    <property type="entry name" value="Predicted protein"/>
    <property type="match status" value="1"/>
</dbReference>
<evidence type="ECO:0000256" key="4">
    <source>
        <dbReference type="ARBA" id="ARBA00022989"/>
    </source>
</evidence>
<keyword evidence="6 9" id="KW-0472">Membrane</keyword>
<feature type="domain" description="G-protein coupled receptors family 1 profile" evidence="10">
    <location>
        <begin position="69"/>
        <end position="329"/>
    </location>
</feature>
<evidence type="ECO:0000256" key="3">
    <source>
        <dbReference type="ARBA" id="ARBA00022692"/>
    </source>
</evidence>
<dbReference type="EMBL" id="JBJQND010000010">
    <property type="protein sequence ID" value="KAL3864552.1"/>
    <property type="molecule type" value="Genomic_DNA"/>
</dbReference>
<feature type="transmembrane region" description="Helical" evidence="9">
    <location>
        <begin position="130"/>
        <end position="148"/>
    </location>
</feature>
<dbReference type="CDD" id="cd15389">
    <property type="entry name" value="7tmA_GPR83"/>
    <property type="match status" value="1"/>
</dbReference>
<keyword evidence="3 9" id="KW-0812">Transmembrane</keyword>